<sequence length="214" mass="24042">MPNIMLLTPTETAEKKILYPTKSKSLPAELDLAVPVTCSVDLQGIADSAIKDLQVVITNATVRPRNLIASSTVSLKDMDLDLTKSRASRLHCKSTEKSLFFRSKHHVDDTPKRQTQCRPPRVVLQQMMELKTLQTELWNYVAIPVTYVQKLRDKDVAIEDQVVTTNTAVKPIRADPFGNVLRHFSGAYCAARIVPSNKLLLCHCRCCYIEYTAV</sequence>
<reference evidence="1 2" key="1">
    <citation type="submission" date="2023-01" db="EMBL/GenBank/DDBJ databases">
        <authorList>
            <person name="Whitehead M."/>
        </authorList>
    </citation>
    <scope>NUCLEOTIDE SEQUENCE [LARGE SCALE GENOMIC DNA]</scope>
</reference>
<dbReference type="Proteomes" id="UP001160148">
    <property type="component" value="Unassembled WGS sequence"/>
</dbReference>
<accession>A0AAV0W632</accession>
<dbReference type="EMBL" id="CARXXK010000001">
    <property type="protein sequence ID" value="CAI6351258.1"/>
    <property type="molecule type" value="Genomic_DNA"/>
</dbReference>
<dbReference type="AlphaFoldDB" id="A0AAV0W632"/>
<proteinExistence type="predicted"/>
<organism evidence="1 2">
    <name type="scientific">Macrosiphum euphorbiae</name>
    <name type="common">potato aphid</name>
    <dbReference type="NCBI Taxonomy" id="13131"/>
    <lineage>
        <taxon>Eukaryota</taxon>
        <taxon>Metazoa</taxon>
        <taxon>Ecdysozoa</taxon>
        <taxon>Arthropoda</taxon>
        <taxon>Hexapoda</taxon>
        <taxon>Insecta</taxon>
        <taxon>Pterygota</taxon>
        <taxon>Neoptera</taxon>
        <taxon>Paraneoptera</taxon>
        <taxon>Hemiptera</taxon>
        <taxon>Sternorrhyncha</taxon>
        <taxon>Aphidomorpha</taxon>
        <taxon>Aphidoidea</taxon>
        <taxon>Aphididae</taxon>
        <taxon>Macrosiphini</taxon>
        <taxon>Macrosiphum</taxon>
    </lineage>
</organism>
<evidence type="ECO:0000313" key="2">
    <source>
        <dbReference type="Proteomes" id="UP001160148"/>
    </source>
</evidence>
<comment type="caution">
    <text evidence="1">The sequence shown here is derived from an EMBL/GenBank/DDBJ whole genome shotgun (WGS) entry which is preliminary data.</text>
</comment>
<evidence type="ECO:0000313" key="1">
    <source>
        <dbReference type="EMBL" id="CAI6351258.1"/>
    </source>
</evidence>
<protein>
    <submittedName>
        <fullName evidence="1">Uncharacterized protein</fullName>
    </submittedName>
</protein>
<keyword evidence="2" id="KW-1185">Reference proteome</keyword>
<name>A0AAV0W632_9HEMI</name>
<gene>
    <name evidence="1" type="ORF">MEUPH1_LOCUS7623</name>
</gene>